<evidence type="ECO:0000313" key="2">
    <source>
        <dbReference type="EMBL" id="MBA0735154.1"/>
    </source>
</evidence>
<keyword evidence="3" id="KW-1185">Reference proteome</keyword>
<organism evidence="2 3">
    <name type="scientific">Gossypium gossypioides</name>
    <name type="common">Mexican cotton</name>
    <name type="synonym">Selera gossypioides</name>
    <dbReference type="NCBI Taxonomy" id="34282"/>
    <lineage>
        <taxon>Eukaryota</taxon>
        <taxon>Viridiplantae</taxon>
        <taxon>Streptophyta</taxon>
        <taxon>Embryophyta</taxon>
        <taxon>Tracheophyta</taxon>
        <taxon>Spermatophyta</taxon>
        <taxon>Magnoliopsida</taxon>
        <taxon>eudicotyledons</taxon>
        <taxon>Gunneridae</taxon>
        <taxon>Pentapetalae</taxon>
        <taxon>rosids</taxon>
        <taxon>malvids</taxon>
        <taxon>Malvales</taxon>
        <taxon>Malvaceae</taxon>
        <taxon>Malvoideae</taxon>
        <taxon>Gossypium</taxon>
    </lineage>
</organism>
<protein>
    <recommendedName>
        <fullName evidence="1">GH3 C-terminal domain-containing protein</fullName>
    </recommendedName>
</protein>
<accession>A0A7J9BG64</accession>
<proteinExistence type="predicted"/>
<reference evidence="2 3" key="1">
    <citation type="journal article" date="2019" name="Genome Biol. Evol.">
        <title>Insights into the evolution of the New World diploid cottons (Gossypium, subgenus Houzingenia) based on genome sequencing.</title>
        <authorList>
            <person name="Grover C.E."/>
            <person name="Arick M.A. 2nd"/>
            <person name="Thrash A."/>
            <person name="Conover J.L."/>
            <person name="Sanders W.S."/>
            <person name="Peterson D.G."/>
            <person name="Frelichowski J.E."/>
            <person name="Scheffler J.A."/>
            <person name="Scheffler B.E."/>
            <person name="Wendel J.F."/>
        </authorList>
    </citation>
    <scope>NUCLEOTIDE SEQUENCE [LARGE SCALE GENOMIC DNA]</scope>
    <source>
        <strain evidence="2">5</strain>
        <tissue evidence="2">Leaf</tissue>
    </source>
</reference>
<dbReference type="EMBL" id="JABEZY010000003">
    <property type="protein sequence ID" value="MBA0735154.1"/>
    <property type="molecule type" value="Genomic_DNA"/>
</dbReference>
<feature type="non-terminal residue" evidence="2">
    <location>
        <position position="62"/>
    </location>
</feature>
<name>A0A7J9BG64_GOSGO</name>
<evidence type="ECO:0000259" key="1">
    <source>
        <dbReference type="Pfam" id="PF23572"/>
    </source>
</evidence>
<dbReference type="AlphaFoldDB" id="A0A7J9BG64"/>
<feature type="non-terminal residue" evidence="2">
    <location>
        <position position="1"/>
    </location>
</feature>
<dbReference type="OrthoDB" id="997849at2759"/>
<gene>
    <name evidence="2" type="ORF">Gogos_019025</name>
</gene>
<dbReference type="Proteomes" id="UP000593579">
    <property type="component" value="Unassembled WGS sequence"/>
</dbReference>
<evidence type="ECO:0000313" key="3">
    <source>
        <dbReference type="Proteomes" id="UP000593579"/>
    </source>
</evidence>
<dbReference type="Pfam" id="PF23572">
    <property type="entry name" value="GH3_C"/>
    <property type="match status" value="1"/>
</dbReference>
<comment type="caution">
    <text evidence="2">The sequence shown here is derived from an EMBL/GenBank/DDBJ whole genome shotgun (WGS) entry which is preliminary data.</text>
</comment>
<sequence>EKTSETDLFKAVTEAKGLHNPLRFILAEYTSYFGTSLAPAHYVLFCEIKGKEGKHCKGLDPK</sequence>
<feature type="domain" description="GH3 C-terminal" evidence="1">
    <location>
        <begin position="7"/>
        <end position="59"/>
    </location>
</feature>
<dbReference type="InterPro" id="IPR055378">
    <property type="entry name" value="GH3_C"/>
</dbReference>